<dbReference type="RefSeq" id="WP_194198671.1">
    <property type="nucleotide sequence ID" value="NZ_CP045226.1"/>
</dbReference>
<dbReference type="KEGG" id="nsh:GXM_06310"/>
<dbReference type="Proteomes" id="UP000326678">
    <property type="component" value="Chromosome Gxm1"/>
</dbReference>
<accession>A0A5P8W9E9</accession>
<reference evidence="2 3" key="1">
    <citation type="submission" date="2019-10" db="EMBL/GenBank/DDBJ databases">
        <title>Genomic and transcriptomic insights into the perfect genentic adaptation of a filamentous nitrogen-fixing cyanobacterium to rice fields.</title>
        <authorList>
            <person name="Chen Z."/>
        </authorList>
    </citation>
    <scope>NUCLEOTIDE SEQUENCE [LARGE SCALE GENOMIC DNA]</scope>
    <source>
        <strain evidence="2">CCNUC1</strain>
    </source>
</reference>
<keyword evidence="3" id="KW-1185">Reference proteome</keyword>
<protein>
    <submittedName>
        <fullName evidence="2">Uncharacterized protein</fullName>
    </submittedName>
</protein>
<dbReference type="AlphaFoldDB" id="A0A5P8W9E9"/>
<proteinExistence type="predicted"/>
<evidence type="ECO:0000313" key="3">
    <source>
        <dbReference type="Proteomes" id="UP000326678"/>
    </source>
</evidence>
<evidence type="ECO:0000256" key="1">
    <source>
        <dbReference type="SAM" id="Phobius"/>
    </source>
</evidence>
<gene>
    <name evidence="2" type="ORF">GXM_06310</name>
</gene>
<keyword evidence="1" id="KW-0472">Membrane</keyword>
<evidence type="ECO:0000313" key="2">
    <source>
        <dbReference type="EMBL" id="QFS48816.1"/>
    </source>
</evidence>
<dbReference type="EMBL" id="CP045226">
    <property type="protein sequence ID" value="QFS48816.1"/>
    <property type="molecule type" value="Genomic_DNA"/>
</dbReference>
<organism evidence="2 3">
    <name type="scientific">Nostoc sphaeroides CCNUC1</name>
    <dbReference type="NCBI Taxonomy" id="2653204"/>
    <lineage>
        <taxon>Bacteria</taxon>
        <taxon>Bacillati</taxon>
        <taxon>Cyanobacteriota</taxon>
        <taxon>Cyanophyceae</taxon>
        <taxon>Nostocales</taxon>
        <taxon>Nostocaceae</taxon>
        <taxon>Nostoc</taxon>
    </lineage>
</organism>
<name>A0A5P8W9E9_9NOSO</name>
<feature type="transmembrane region" description="Helical" evidence="1">
    <location>
        <begin position="27"/>
        <end position="50"/>
    </location>
</feature>
<feature type="transmembrane region" description="Helical" evidence="1">
    <location>
        <begin position="56"/>
        <end position="89"/>
    </location>
</feature>
<sequence length="226" mass="24196">MSNTQNMTKEQLLKTIERLENNPNDRVGTLADVGITVLGAAGAGAAAAVLGTTTASIPILTAITGIGMVVAAPVALVAGAAVAGGAAVYGVSRLIKDGGFNEGKRKQLLSEYQERLKEIKAKERQSGLDEKDKTKFHLLLKEPLQHNLISPDEAHQLMQAVENGHISLSEAYKLVGQILSDNQISQSEKVITLCPNCSQKVRAPNNLGKLNLNCPKCKHSWLWVPK</sequence>
<keyword evidence="1" id="KW-1133">Transmembrane helix</keyword>
<keyword evidence="1" id="KW-0812">Transmembrane</keyword>